<evidence type="ECO:0000256" key="1">
    <source>
        <dbReference type="SAM" id="Phobius"/>
    </source>
</evidence>
<feature type="transmembrane region" description="Helical" evidence="1">
    <location>
        <begin position="91"/>
        <end position="110"/>
    </location>
</feature>
<protein>
    <submittedName>
        <fullName evidence="2">Uncharacterized protein</fullName>
    </submittedName>
</protein>
<name>A0A7C8Z114_OPUST</name>
<evidence type="ECO:0000313" key="2">
    <source>
        <dbReference type="EMBL" id="MBA4630915.1"/>
    </source>
</evidence>
<dbReference type="AlphaFoldDB" id="A0A7C8Z114"/>
<feature type="transmembrane region" description="Helical" evidence="1">
    <location>
        <begin position="62"/>
        <end position="84"/>
    </location>
</feature>
<organism evidence="2">
    <name type="scientific">Opuntia streptacantha</name>
    <name type="common">Prickly pear cactus</name>
    <name type="synonym">Opuntia cardona</name>
    <dbReference type="NCBI Taxonomy" id="393608"/>
    <lineage>
        <taxon>Eukaryota</taxon>
        <taxon>Viridiplantae</taxon>
        <taxon>Streptophyta</taxon>
        <taxon>Embryophyta</taxon>
        <taxon>Tracheophyta</taxon>
        <taxon>Spermatophyta</taxon>
        <taxon>Magnoliopsida</taxon>
        <taxon>eudicotyledons</taxon>
        <taxon>Gunneridae</taxon>
        <taxon>Pentapetalae</taxon>
        <taxon>Caryophyllales</taxon>
        <taxon>Cactineae</taxon>
        <taxon>Cactaceae</taxon>
        <taxon>Opuntioideae</taxon>
        <taxon>Opuntia</taxon>
    </lineage>
</organism>
<keyword evidence="1" id="KW-0812">Transmembrane</keyword>
<sequence>MVQHDQHPLVTASVGEECRKYLEPYLFLIIDVFFEYCLYDRYVSLNLKPVLFSTRTCRSLEIHLFLSLNNILLLLISFLLQCLFNIISRTAYLFLIINVFFEFCLYDQYFSLNLKPVLFSTRT</sequence>
<keyword evidence="1" id="KW-0472">Membrane</keyword>
<keyword evidence="1" id="KW-1133">Transmembrane helix</keyword>
<proteinExistence type="predicted"/>
<dbReference type="EMBL" id="GISG01075737">
    <property type="protein sequence ID" value="MBA4630915.1"/>
    <property type="molecule type" value="Transcribed_RNA"/>
</dbReference>
<reference evidence="2" key="2">
    <citation type="submission" date="2020-07" db="EMBL/GenBank/DDBJ databases">
        <authorList>
            <person name="Vera ALvarez R."/>
            <person name="Arias-Moreno D.M."/>
            <person name="Jimenez-Jacinto V."/>
            <person name="Jimenez-Bremont J.F."/>
            <person name="Swaminathan K."/>
            <person name="Moose S.P."/>
            <person name="Guerrero-Gonzalez M.L."/>
            <person name="Marino-Ramirez L."/>
            <person name="Landsman D."/>
            <person name="Rodriguez-Kessler M."/>
            <person name="Delgado-Sanchez P."/>
        </authorList>
    </citation>
    <scope>NUCLEOTIDE SEQUENCE</scope>
    <source>
        <tissue evidence="2">Cladode</tissue>
    </source>
</reference>
<accession>A0A7C8Z114</accession>
<reference evidence="2" key="1">
    <citation type="journal article" date="2013" name="J. Plant Res.">
        <title>Effect of fungi and light on seed germination of three Opuntia species from semiarid lands of central Mexico.</title>
        <authorList>
            <person name="Delgado-Sanchez P."/>
            <person name="Jimenez-Bremont J.F."/>
            <person name="Guerrero-Gonzalez Mde L."/>
            <person name="Flores J."/>
        </authorList>
    </citation>
    <scope>NUCLEOTIDE SEQUENCE</scope>
    <source>
        <tissue evidence="2">Cladode</tissue>
    </source>
</reference>